<evidence type="ECO:0000313" key="2">
    <source>
        <dbReference type="Proteomes" id="UP000604066"/>
    </source>
</evidence>
<dbReference type="EMBL" id="JACCBS010000001">
    <property type="protein sequence ID" value="NYE56957.1"/>
    <property type="molecule type" value="Genomic_DNA"/>
</dbReference>
<organism evidence="1 2">
    <name type="scientific">Carboxydothermus ferrireducens DSM 11255</name>
    <dbReference type="NCBI Taxonomy" id="1119529"/>
    <lineage>
        <taxon>Bacteria</taxon>
        <taxon>Bacillati</taxon>
        <taxon>Bacillota</taxon>
        <taxon>Clostridia</taxon>
        <taxon>Thermoanaerobacterales</taxon>
        <taxon>Thermoanaerobacteraceae</taxon>
        <taxon>Carboxydothermus</taxon>
    </lineage>
</organism>
<name>A0ABX2R721_9THEO</name>
<protein>
    <submittedName>
        <fullName evidence="1">Uncharacterized protein</fullName>
    </submittedName>
</protein>
<evidence type="ECO:0000313" key="1">
    <source>
        <dbReference type="EMBL" id="NYE56957.1"/>
    </source>
</evidence>
<gene>
    <name evidence="1" type="ORF">HDG70_000663</name>
</gene>
<reference evidence="1 2" key="1">
    <citation type="submission" date="2020-07" db="EMBL/GenBank/DDBJ databases">
        <title>Genomic Encyclopedia of Type Strains, Phase III (KMG-III): the genomes of soil and plant-associated and newly described type strains.</title>
        <authorList>
            <person name="Whitman W."/>
        </authorList>
    </citation>
    <scope>NUCLEOTIDE SEQUENCE [LARGE SCALE GENOMIC DNA]</scope>
    <source>
        <strain evidence="1 2">DSM 11255</strain>
    </source>
</reference>
<accession>A0ABX2R721</accession>
<sequence length="30" mass="3378">MSKRIFLTLIFLIAGMVVGQANWQNLCPRG</sequence>
<dbReference type="Proteomes" id="UP000604066">
    <property type="component" value="Unassembled WGS sequence"/>
</dbReference>
<comment type="caution">
    <text evidence="1">The sequence shown here is derived from an EMBL/GenBank/DDBJ whole genome shotgun (WGS) entry which is preliminary data.</text>
</comment>
<proteinExistence type="predicted"/>
<keyword evidence="2" id="KW-1185">Reference proteome</keyword>